<evidence type="ECO:0000259" key="2">
    <source>
        <dbReference type="Pfam" id="PF25955"/>
    </source>
</evidence>
<feature type="domain" description="DUF7992" evidence="2">
    <location>
        <begin position="2"/>
        <end position="144"/>
    </location>
</feature>
<evidence type="ECO:0000313" key="3">
    <source>
        <dbReference type="EMBL" id="UPW00477.1"/>
    </source>
</evidence>
<dbReference type="KEGG" id="haxz:M0R88_18490"/>
<keyword evidence="4" id="KW-1185">Reference proteome</keyword>
<sequence>MTLDVSIPEPPDLSNRGRPSGFDWEESETLGSEDFYREDLENLLQEGAWREGFEEWAEYTNLDEEEVRVVDDLDLFQAFDFYRDPTDDHLRFDAPTVPEDWRERDVTESLDSSSVSAINGELHDLGRAVHETLQNYLQRTRDASDRNEEPFGEREE</sequence>
<organism evidence="3 4">
    <name type="scientific">Halorussus gelatinilyticus</name>
    <dbReference type="NCBI Taxonomy" id="2937524"/>
    <lineage>
        <taxon>Archaea</taxon>
        <taxon>Methanobacteriati</taxon>
        <taxon>Methanobacteriota</taxon>
        <taxon>Stenosarchaea group</taxon>
        <taxon>Halobacteria</taxon>
        <taxon>Halobacteriales</taxon>
        <taxon>Haladaptataceae</taxon>
        <taxon>Halorussus</taxon>
    </lineage>
</organism>
<dbReference type="RefSeq" id="WP_248654888.1">
    <property type="nucleotide sequence ID" value="NZ_CP096658.1"/>
</dbReference>
<accession>A0A8U0IHC8</accession>
<protein>
    <recommendedName>
        <fullName evidence="2">DUF7992 domain-containing protein</fullName>
    </recommendedName>
</protein>
<evidence type="ECO:0000256" key="1">
    <source>
        <dbReference type="SAM" id="MobiDB-lite"/>
    </source>
</evidence>
<name>A0A8U0IHC8_9EURY</name>
<dbReference type="EMBL" id="CP096658">
    <property type="protein sequence ID" value="UPW00477.1"/>
    <property type="molecule type" value="Genomic_DNA"/>
</dbReference>
<dbReference type="InterPro" id="IPR058305">
    <property type="entry name" value="DUF7992"/>
</dbReference>
<proteinExistence type="predicted"/>
<reference evidence="3" key="1">
    <citation type="submission" date="2022-04" db="EMBL/GenBank/DDBJ databases">
        <title>Diverse halophilic archaea isolated from saline environments.</title>
        <authorList>
            <person name="Cui H.-L."/>
        </authorList>
    </citation>
    <scope>NUCLEOTIDE SEQUENCE</scope>
    <source>
        <strain evidence="3">XZYJT40</strain>
    </source>
</reference>
<dbReference type="Pfam" id="PF25955">
    <property type="entry name" value="DUF7992"/>
    <property type="match status" value="1"/>
</dbReference>
<dbReference type="AlphaFoldDB" id="A0A8U0IHC8"/>
<dbReference type="Proteomes" id="UP000830434">
    <property type="component" value="Chromosome"/>
</dbReference>
<dbReference type="GeneID" id="72191887"/>
<feature type="region of interest" description="Disordered" evidence="1">
    <location>
        <begin position="1"/>
        <end position="27"/>
    </location>
</feature>
<gene>
    <name evidence="3" type="ORF">M0R88_18490</name>
</gene>
<evidence type="ECO:0000313" key="4">
    <source>
        <dbReference type="Proteomes" id="UP000830434"/>
    </source>
</evidence>